<sequence>MPCSQFKVYHHRARKAPYINQFKHLVYVLIQFHIENKASCSQFLHHQATEQTKQSYIATALISLGKFNMSISSILMHAKNQVASALNSLNPKHNNKTALTPLISQICTIITPQIAYSTIPHHKHHKSAITCKAESMRGKKVGGKEVYQR</sequence>
<organism evidence="1">
    <name type="scientific">Arundo donax</name>
    <name type="common">Giant reed</name>
    <name type="synonym">Donax arundinaceus</name>
    <dbReference type="NCBI Taxonomy" id="35708"/>
    <lineage>
        <taxon>Eukaryota</taxon>
        <taxon>Viridiplantae</taxon>
        <taxon>Streptophyta</taxon>
        <taxon>Embryophyta</taxon>
        <taxon>Tracheophyta</taxon>
        <taxon>Spermatophyta</taxon>
        <taxon>Magnoliopsida</taxon>
        <taxon>Liliopsida</taxon>
        <taxon>Poales</taxon>
        <taxon>Poaceae</taxon>
        <taxon>PACMAD clade</taxon>
        <taxon>Arundinoideae</taxon>
        <taxon>Arundineae</taxon>
        <taxon>Arundo</taxon>
    </lineage>
</organism>
<reference evidence="1" key="2">
    <citation type="journal article" date="2015" name="Data Brief">
        <title>Shoot transcriptome of the giant reed, Arundo donax.</title>
        <authorList>
            <person name="Barrero R.A."/>
            <person name="Guerrero F.D."/>
            <person name="Moolhuijzen P."/>
            <person name="Goolsby J.A."/>
            <person name="Tidwell J."/>
            <person name="Bellgard S.E."/>
            <person name="Bellgard M.I."/>
        </authorList>
    </citation>
    <scope>NUCLEOTIDE SEQUENCE</scope>
    <source>
        <tissue evidence="1">Shoot tissue taken approximately 20 cm above the soil surface</tissue>
    </source>
</reference>
<protein>
    <submittedName>
        <fullName evidence="1">Uncharacterized protein</fullName>
    </submittedName>
</protein>
<name>A0A0A9FU11_ARUDO</name>
<proteinExistence type="predicted"/>
<dbReference type="EMBL" id="GBRH01184085">
    <property type="protein sequence ID" value="JAE13811.1"/>
    <property type="molecule type" value="Transcribed_RNA"/>
</dbReference>
<accession>A0A0A9FU11</accession>
<reference evidence="1" key="1">
    <citation type="submission" date="2014-09" db="EMBL/GenBank/DDBJ databases">
        <authorList>
            <person name="Magalhaes I.L.F."/>
            <person name="Oliveira U."/>
            <person name="Santos F.R."/>
            <person name="Vidigal T.H.D.A."/>
            <person name="Brescovit A.D."/>
            <person name="Santos A.J."/>
        </authorList>
    </citation>
    <scope>NUCLEOTIDE SEQUENCE</scope>
    <source>
        <tissue evidence="1">Shoot tissue taken approximately 20 cm above the soil surface</tissue>
    </source>
</reference>
<dbReference type="AlphaFoldDB" id="A0A0A9FU11"/>
<evidence type="ECO:0000313" key="1">
    <source>
        <dbReference type="EMBL" id="JAE13811.1"/>
    </source>
</evidence>